<feature type="region of interest" description="Disordered" evidence="1">
    <location>
        <begin position="87"/>
        <end position="110"/>
    </location>
</feature>
<keyword evidence="2" id="KW-0812">Transmembrane</keyword>
<keyword evidence="2" id="KW-0472">Membrane</keyword>
<dbReference type="EMBL" id="CP109441">
    <property type="protein sequence ID" value="WUV45512.1"/>
    <property type="molecule type" value="Genomic_DNA"/>
</dbReference>
<proteinExistence type="predicted"/>
<organism evidence="3 4">
    <name type="scientific">Nocardia vinacea</name>
    <dbReference type="NCBI Taxonomy" id="96468"/>
    <lineage>
        <taxon>Bacteria</taxon>
        <taxon>Bacillati</taxon>
        <taxon>Actinomycetota</taxon>
        <taxon>Actinomycetes</taxon>
        <taxon>Mycobacteriales</taxon>
        <taxon>Nocardiaceae</taxon>
        <taxon>Nocardia</taxon>
    </lineage>
</organism>
<evidence type="ECO:0000313" key="4">
    <source>
        <dbReference type="Proteomes" id="UP001432062"/>
    </source>
</evidence>
<protein>
    <submittedName>
        <fullName evidence="3">Uncharacterized protein</fullName>
    </submittedName>
</protein>
<feature type="transmembrane region" description="Helical" evidence="2">
    <location>
        <begin position="35"/>
        <end position="59"/>
    </location>
</feature>
<reference evidence="3" key="1">
    <citation type="submission" date="2022-10" db="EMBL/GenBank/DDBJ databases">
        <title>The complete genomes of actinobacterial strains from the NBC collection.</title>
        <authorList>
            <person name="Joergensen T.S."/>
            <person name="Alvarez Arevalo M."/>
            <person name="Sterndorff E.B."/>
            <person name="Faurdal D."/>
            <person name="Vuksanovic O."/>
            <person name="Mourched A.-S."/>
            <person name="Charusanti P."/>
            <person name="Shaw S."/>
            <person name="Blin K."/>
            <person name="Weber T."/>
        </authorList>
    </citation>
    <scope>NUCLEOTIDE SEQUENCE</scope>
    <source>
        <strain evidence="3">NBC_01482</strain>
    </source>
</reference>
<gene>
    <name evidence="3" type="ORF">OG563_41500</name>
</gene>
<keyword evidence="4" id="KW-1185">Reference proteome</keyword>
<evidence type="ECO:0000256" key="2">
    <source>
        <dbReference type="SAM" id="Phobius"/>
    </source>
</evidence>
<accession>A0ABZ1YQI3</accession>
<dbReference type="RefSeq" id="WP_327098721.1">
    <property type="nucleotide sequence ID" value="NZ_CP109149.1"/>
</dbReference>
<evidence type="ECO:0000256" key="1">
    <source>
        <dbReference type="SAM" id="MobiDB-lite"/>
    </source>
</evidence>
<name>A0ABZ1YQI3_9NOCA</name>
<keyword evidence="2" id="KW-1133">Transmembrane helix</keyword>
<sequence>MSNKSPAAESSPEQDLPLGTTAPFARMHKWLKRGILVCLIALVVEGSLTVPALALWYGWPTLSITEICDEMMKVRYSDDTLECNQGALNAPPLGGKPEAAGQTTAQDQWGVQPKPEWKHIGYRELVRIHNERIAREQAQQSGHR</sequence>
<evidence type="ECO:0000313" key="3">
    <source>
        <dbReference type="EMBL" id="WUV45512.1"/>
    </source>
</evidence>
<dbReference type="Proteomes" id="UP001432062">
    <property type="component" value="Chromosome"/>
</dbReference>